<dbReference type="Proteomes" id="UP000280659">
    <property type="component" value="Segment"/>
</dbReference>
<reference evidence="1 2" key="1">
    <citation type="submission" date="2018-08" db="EMBL/GenBank/DDBJ databases">
        <title>Complete genome sequence of five Acinetobacter baumannii phages from Abidjan, Cote d'Ivoire.</title>
        <authorList>
            <person name="Essoh C."/>
            <person name="Vernadet J.-P."/>
            <person name="Vergnaud G."/>
            <person name="Resch G."/>
            <person name="Pourcel C."/>
        </authorList>
    </citation>
    <scope>NUCLEOTIDE SEQUENCE [LARGE SCALE GENOMIC DNA]</scope>
</reference>
<protein>
    <submittedName>
        <fullName evidence="1">Uncharacterized protein</fullName>
    </submittedName>
</protein>
<proteinExistence type="predicted"/>
<accession>A0A386KJG5</accession>
<evidence type="ECO:0000313" key="1">
    <source>
        <dbReference type="EMBL" id="AYD85785.1"/>
    </source>
</evidence>
<sequence length="107" mass="12328">MDFDAVNKKVHEFIDNHIAEFEKCNPTALVEIFDNPKYALKLEEFLEKVAIDVDGDTFAKRINDHFKKIGFNSEVNVGKIFDEPLCALLVMQPFLVDAIKEYVGYQE</sequence>
<dbReference type="EMBL" id="MH800199">
    <property type="protein sequence ID" value="AYD85785.1"/>
    <property type="molecule type" value="Genomic_DNA"/>
</dbReference>
<name>A0A386KJG5_9CAUD</name>
<organism evidence="1 2">
    <name type="scientific">Acinetobacter phage vB_AbaM_B09_Aci02-2</name>
    <dbReference type="NCBI Taxonomy" id="2315467"/>
    <lineage>
        <taxon>Viruses</taxon>
        <taxon>Duplodnaviria</taxon>
        <taxon>Heunggongvirae</taxon>
        <taxon>Uroviricota</taxon>
        <taxon>Caudoviricetes</taxon>
        <taxon>Saclayvirus</taxon>
        <taxon>Saclayvirus Aci022</taxon>
    </lineage>
</organism>
<evidence type="ECO:0000313" key="2">
    <source>
        <dbReference type="Proteomes" id="UP000280659"/>
    </source>
</evidence>
<gene>
    <name evidence="1" type="ORF">Aci022_059</name>
</gene>
<keyword evidence="2" id="KW-1185">Reference proteome</keyword>